<dbReference type="EMBL" id="FWXH01000002">
    <property type="protein sequence ID" value="SMC19546.1"/>
    <property type="molecule type" value="Genomic_DNA"/>
</dbReference>
<dbReference type="AlphaFoldDB" id="A0A1W1X6I0"/>
<protein>
    <submittedName>
        <fullName evidence="1">Uncharacterized protein</fullName>
    </submittedName>
</protein>
<reference evidence="1 2" key="1">
    <citation type="submission" date="2017-04" db="EMBL/GenBank/DDBJ databases">
        <authorList>
            <person name="Afonso C.L."/>
            <person name="Miller P.J."/>
            <person name="Scott M.A."/>
            <person name="Spackman E."/>
            <person name="Goraichik I."/>
            <person name="Dimitrov K.M."/>
            <person name="Suarez D.L."/>
            <person name="Swayne D.E."/>
        </authorList>
    </citation>
    <scope>NUCLEOTIDE SEQUENCE [LARGE SCALE GENOMIC DNA]</scope>
    <source>
        <strain evidence="1 2">DSM 12555</strain>
    </source>
</reference>
<proteinExistence type="predicted"/>
<dbReference type="OrthoDB" id="1935723at2"/>
<sequence>MGYNVMDLIDKAIAIAIKKKTLYENIDKDNKNFPPINIMSKVFITRNDKTINYYKELKNKIGHENVEDIDFQIYDKMSFLINEFNRRTYSVKIHNIKDYLKFSLDLENDMLSLLLDIKGRFVVGKDDINTITYRLLSEIIDNKSNQIKMIEDVLSKY</sequence>
<dbReference type="STRING" id="1121291.SAMN02745134_00863"/>
<dbReference type="Proteomes" id="UP000192468">
    <property type="component" value="Unassembled WGS sequence"/>
</dbReference>
<organism evidence="1 2">
    <name type="scientific">Clostridium acidisoli DSM 12555</name>
    <dbReference type="NCBI Taxonomy" id="1121291"/>
    <lineage>
        <taxon>Bacteria</taxon>
        <taxon>Bacillati</taxon>
        <taxon>Bacillota</taxon>
        <taxon>Clostridia</taxon>
        <taxon>Eubacteriales</taxon>
        <taxon>Clostridiaceae</taxon>
        <taxon>Clostridium</taxon>
    </lineage>
</organism>
<accession>A0A1W1X6I0</accession>
<evidence type="ECO:0000313" key="2">
    <source>
        <dbReference type="Proteomes" id="UP000192468"/>
    </source>
</evidence>
<name>A0A1W1X6I0_9CLOT</name>
<keyword evidence="2" id="KW-1185">Reference proteome</keyword>
<gene>
    <name evidence="1" type="ORF">SAMN02745134_00863</name>
</gene>
<evidence type="ECO:0000313" key="1">
    <source>
        <dbReference type="EMBL" id="SMC19546.1"/>
    </source>
</evidence>
<dbReference type="RefSeq" id="WP_084114065.1">
    <property type="nucleotide sequence ID" value="NZ_FWXH01000002.1"/>
</dbReference>